<evidence type="ECO:0000313" key="3">
    <source>
        <dbReference type="Proteomes" id="UP000663508"/>
    </source>
</evidence>
<dbReference type="InterPro" id="IPR057153">
    <property type="entry name" value="DUF7831"/>
</dbReference>
<sequence length="137" mass="15461">MPLIFQEFIRRQDLRDNPDWLYCFGDNLAGRGRGGQARQMRDEPNAVGIVTKRYPATDDGAYLTDDDEDEIRALLIPVLERLCRHLARSGTVVWPRDGVGTGRAELKTRAPRIALVLEAFAEQLASFANHAVEIEPR</sequence>
<dbReference type="RefSeq" id="WP_207184002.1">
    <property type="nucleotide sequence ID" value="NZ_AP024147.1"/>
</dbReference>
<protein>
    <recommendedName>
        <fullName evidence="1">DUF7831 domain-containing protein</fullName>
    </recommendedName>
</protein>
<name>A0A8H9C939_9HYPH</name>
<gene>
    <name evidence="2" type="ORF">mvi_62730</name>
</gene>
<reference evidence="2" key="1">
    <citation type="submission" date="2020-11" db="EMBL/GenBank/DDBJ databases">
        <title>Complete genome sequence of a novel pathogenic Methylobacterium strain isolated from rice in Vietnam.</title>
        <authorList>
            <person name="Lai K."/>
            <person name="Okazaki S."/>
            <person name="Higashi K."/>
            <person name="Mori H."/>
            <person name="Toyoda A."/>
            <person name="Kurokawa K."/>
        </authorList>
    </citation>
    <scope>NUCLEOTIDE SEQUENCE</scope>
    <source>
        <strain evidence="2">VL1</strain>
        <plasmid evidence="2">pVL1_2</plasmid>
    </source>
</reference>
<dbReference type="AlphaFoldDB" id="A0A8H9C939"/>
<organism evidence="2 3">
    <name type="scientific">Methylobacterium indicum</name>
    <dbReference type="NCBI Taxonomy" id="1775910"/>
    <lineage>
        <taxon>Bacteria</taxon>
        <taxon>Pseudomonadati</taxon>
        <taxon>Pseudomonadota</taxon>
        <taxon>Alphaproteobacteria</taxon>
        <taxon>Hyphomicrobiales</taxon>
        <taxon>Methylobacteriaceae</taxon>
        <taxon>Methylobacterium</taxon>
    </lineage>
</organism>
<feature type="domain" description="DUF7831" evidence="1">
    <location>
        <begin position="4"/>
        <end position="118"/>
    </location>
</feature>
<dbReference type="Pfam" id="PF25176">
    <property type="entry name" value="DUF7831"/>
    <property type="match status" value="1"/>
</dbReference>
<accession>A0A8H9C939</accession>
<dbReference type="EMBL" id="AP024147">
    <property type="protein sequence ID" value="BCM87812.1"/>
    <property type="molecule type" value="Genomic_DNA"/>
</dbReference>
<evidence type="ECO:0000259" key="1">
    <source>
        <dbReference type="Pfam" id="PF25176"/>
    </source>
</evidence>
<geneLocation type="plasmid" evidence="2 3">
    <name>pVL1_2</name>
</geneLocation>
<evidence type="ECO:0000313" key="2">
    <source>
        <dbReference type="EMBL" id="BCM87812.1"/>
    </source>
</evidence>
<proteinExistence type="predicted"/>
<dbReference type="KEGG" id="mind:mvi_62730"/>
<dbReference type="Proteomes" id="UP000663508">
    <property type="component" value="Plasmid pVL1_2"/>
</dbReference>
<keyword evidence="2" id="KW-0614">Plasmid</keyword>